<accession>A0A3B1IT49</accession>
<reference evidence="1" key="4">
    <citation type="submission" date="2025-09" db="UniProtKB">
        <authorList>
            <consortium name="Ensembl"/>
        </authorList>
    </citation>
    <scope>IDENTIFICATION</scope>
</reference>
<dbReference type="InParanoid" id="A0A3B1IT49"/>
<protein>
    <submittedName>
        <fullName evidence="1">Uncharacterized protein</fullName>
    </submittedName>
</protein>
<evidence type="ECO:0000313" key="1">
    <source>
        <dbReference type="Ensembl" id="ENSAMXP00000032329.1"/>
    </source>
</evidence>
<organism evidence="1 2">
    <name type="scientific">Astyanax mexicanus</name>
    <name type="common">Blind cave fish</name>
    <name type="synonym">Astyanax fasciatus mexicanus</name>
    <dbReference type="NCBI Taxonomy" id="7994"/>
    <lineage>
        <taxon>Eukaryota</taxon>
        <taxon>Metazoa</taxon>
        <taxon>Chordata</taxon>
        <taxon>Craniata</taxon>
        <taxon>Vertebrata</taxon>
        <taxon>Euteleostomi</taxon>
        <taxon>Actinopterygii</taxon>
        <taxon>Neopterygii</taxon>
        <taxon>Teleostei</taxon>
        <taxon>Ostariophysi</taxon>
        <taxon>Characiformes</taxon>
        <taxon>Characoidei</taxon>
        <taxon>Acestrorhamphidae</taxon>
        <taxon>Acestrorhamphinae</taxon>
        <taxon>Astyanax</taxon>
    </lineage>
</organism>
<evidence type="ECO:0000313" key="2">
    <source>
        <dbReference type="Proteomes" id="UP000018467"/>
    </source>
</evidence>
<sequence>MPLHFYSKQCSAQPNPLPSIQTLHPALKKVNTGPIRLSHVIPHTVFHSTLFYCTL</sequence>
<proteinExistence type="predicted"/>
<keyword evidence="2" id="KW-1185">Reference proteome</keyword>
<name>A0A3B1IT49_ASTMX</name>
<reference evidence="2" key="2">
    <citation type="journal article" date="2014" name="Nat. Commun.">
        <title>The cavefish genome reveals candidate genes for eye loss.</title>
        <authorList>
            <person name="McGaugh S.E."/>
            <person name="Gross J.B."/>
            <person name="Aken B."/>
            <person name="Blin M."/>
            <person name="Borowsky R."/>
            <person name="Chalopin D."/>
            <person name="Hinaux H."/>
            <person name="Jeffery W.R."/>
            <person name="Keene A."/>
            <person name="Ma L."/>
            <person name="Minx P."/>
            <person name="Murphy D."/>
            <person name="O'Quin K.E."/>
            <person name="Retaux S."/>
            <person name="Rohner N."/>
            <person name="Searle S.M."/>
            <person name="Stahl B.A."/>
            <person name="Tabin C."/>
            <person name="Volff J.N."/>
            <person name="Yoshizawa M."/>
            <person name="Warren W.C."/>
        </authorList>
    </citation>
    <scope>NUCLEOTIDE SEQUENCE [LARGE SCALE GENOMIC DNA]</scope>
    <source>
        <strain evidence="2">female</strain>
    </source>
</reference>
<reference evidence="2" key="1">
    <citation type="submission" date="2013-03" db="EMBL/GenBank/DDBJ databases">
        <authorList>
            <person name="Jeffery W."/>
            <person name="Warren W."/>
            <person name="Wilson R.K."/>
        </authorList>
    </citation>
    <scope>NUCLEOTIDE SEQUENCE</scope>
    <source>
        <strain evidence="2">female</strain>
    </source>
</reference>
<dbReference type="Bgee" id="ENSAMXG00000036442">
    <property type="expression patterns" value="Expressed in pharyngeal gill"/>
</dbReference>
<reference evidence="1" key="3">
    <citation type="submission" date="2025-08" db="UniProtKB">
        <authorList>
            <consortium name="Ensembl"/>
        </authorList>
    </citation>
    <scope>IDENTIFICATION</scope>
</reference>
<dbReference type="Proteomes" id="UP000018467">
    <property type="component" value="Unassembled WGS sequence"/>
</dbReference>
<dbReference type="AlphaFoldDB" id="A0A3B1IT49"/>
<dbReference type="Ensembl" id="ENSAMXT00000035903.1">
    <property type="protein sequence ID" value="ENSAMXP00000032329.1"/>
    <property type="gene ID" value="ENSAMXG00000036442.1"/>
</dbReference>